<keyword evidence="5" id="KW-0406">Ion transport</keyword>
<comment type="subcellular location">
    <subcellularLocation>
        <location evidence="1">Membrane</location>
        <topology evidence="1">Multi-pass membrane protein</topology>
    </subcellularLocation>
</comment>
<evidence type="ECO:0000256" key="3">
    <source>
        <dbReference type="ARBA" id="ARBA00022692"/>
    </source>
</evidence>
<dbReference type="GO" id="GO:0008076">
    <property type="term" value="C:voltage-gated potassium channel complex"/>
    <property type="evidence" value="ECO:0007669"/>
    <property type="project" value="InterPro"/>
</dbReference>
<evidence type="ECO:0000256" key="2">
    <source>
        <dbReference type="ARBA" id="ARBA00022448"/>
    </source>
</evidence>
<sequence length="122" mass="14139">MSVVMLLIGAGDTVLKLNIGGMSFRIRMTSLFSRTEGERLVCLAQLDHDRRVNASDAFLMDSEEYYFERSSFLFDAIFKYYATGQLHRPLDICPQEFANELTFWKIPDKVMSSCCWRGYNQL</sequence>
<dbReference type="GO" id="GO:0001508">
    <property type="term" value="P:action potential"/>
    <property type="evidence" value="ECO:0007669"/>
    <property type="project" value="TreeGrafter"/>
</dbReference>
<evidence type="ECO:0000313" key="10">
    <source>
        <dbReference type="WBParaSite" id="Hba_07630"/>
    </source>
</evidence>
<dbReference type="SUPFAM" id="SSF54695">
    <property type="entry name" value="POZ domain"/>
    <property type="match status" value="1"/>
</dbReference>
<dbReference type="WBParaSite" id="Hba_07630">
    <property type="protein sequence ID" value="Hba_07630"/>
    <property type="gene ID" value="Hba_07630"/>
</dbReference>
<evidence type="ECO:0000256" key="7">
    <source>
        <dbReference type="ARBA" id="ARBA00023303"/>
    </source>
</evidence>
<dbReference type="PANTHER" id="PTHR11537:SF262">
    <property type="entry name" value="BTB DOMAIN-CONTAINING PROTEIN"/>
    <property type="match status" value="1"/>
</dbReference>
<feature type="domain" description="Potassium channel tetramerisation-type BTB" evidence="8">
    <location>
        <begin position="15"/>
        <end position="114"/>
    </location>
</feature>
<dbReference type="InterPro" id="IPR028325">
    <property type="entry name" value="VG_K_chnl"/>
</dbReference>
<keyword evidence="2" id="KW-0813">Transport</keyword>
<dbReference type="Pfam" id="PF02214">
    <property type="entry name" value="BTB_2"/>
    <property type="match status" value="1"/>
</dbReference>
<keyword evidence="4" id="KW-1133">Transmembrane helix</keyword>
<keyword evidence="9" id="KW-1185">Reference proteome</keyword>
<dbReference type="Gene3D" id="3.30.710.10">
    <property type="entry name" value="Potassium Channel Kv1.1, Chain A"/>
    <property type="match status" value="1"/>
</dbReference>
<proteinExistence type="predicted"/>
<dbReference type="GO" id="GO:0051260">
    <property type="term" value="P:protein homooligomerization"/>
    <property type="evidence" value="ECO:0007669"/>
    <property type="project" value="InterPro"/>
</dbReference>
<reference evidence="10" key="1">
    <citation type="submission" date="2016-11" db="UniProtKB">
        <authorList>
            <consortium name="WormBaseParasite"/>
        </authorList>
    </citation>
    <scope>IDENTIFICATION</scope>
</reference>
<evidence type="ECO:0000259" key="8">
    <source>
        <dbReference type="Pfam" id="PF02214"/>
    </source>
</evidence>
<dbReference type="PRINTS" id="PR01498">
    <property type="entry name" value="SHAWCHANNEL"/>
</dbReference>
<dbReference type="InterPro" id="IPR003974">
    <property type="entry name" value="K_chnl_volt-dep_Kv3"/>
</dbReference>
<dbReference type="AlphaFoldDB" id="A0A1I7WR17"/>
<evidence type="ECO:0000313" key="9">
    <source>
        <dbReference type="Proteomes" id="UP000095283"/>
    </source>
</evidence>
<accession>A0A1I7WR17</accession>
<evidence type="ECO:0000256" key="4">
    <source>
        <dbReference type="ARBA" id="ARBA00022989"/>
    </source>
</evidence>
<evidence type="ECO:0000256" key="5">
    <source>
        <dbReference type="ARBA" id="ARBA00023065"/>
    </source>
</evidence>
<keyword evidence="3" id="KW-0812">Transmembrane</keyword>
<organism evidence="9 10">
    <name type="scientific">Heterorhabditis bacteriophora</name>
    <name type="common">Entomopathogenic nematode worm</name>
    <dbReference type="NCBI Taxonomy" id="37862"/>
    <lineage>
        <taxon>Eukaryota</taxon>
        <taxon>Metazoa</taxon>
        <taxon>Ecdysozoa</taxon>
        <taxon>Nematoda</taxon>
        <taxon>Chromadorea</taxon>
        <taxon>Rhabditida</taxon>
        <taxon>Rhabditina</taxon>
        <taxon>Rhabditomorpha</taxon>
        <taxon>Strongyloidea</taxon>
        <taxon>Heterorhabditidae</taxon>
        <taxon>Heterorhabditis</taxon>
    </lineage>
</organism>
<evidence type="ECO:0000256" key="1">
    <source>
        <dbReference type="ARBA" id="ARBA00004141"/>
    </source>
</evidence>
<name>A0A1I7WR17_HETBA</name>
<protein>
    <submittedName>
        <fullName evidence="10">BTB_2 domain-containing protein</fullName>
    </submittedName>
</protein>
<keyword evidence="6" id="KW-0472">Membrane</keyword>
<dbReference type="PANTHER" id="PTHR11537">
    <property type="entry name" value="VOLTAGE-GATED POTASSIUM CHANNEL"/>
    <property type="match status" value="1"/>
</dbReference>
<keyword evidence="7" id="KW-0407">Ion channel</keyword>
<dbReference type="Proteomes" id="UP000095283">
    <property type="component" value="Unplaced"/>
</dbReference>
<evidence type="ECO:0000256" key="6">
    <source>
        <dbReference type="ARBA" id="ARBA00023136"/>
    </source>
</evidence>
<dbReference type="CDD" id="cd18317">
    <property type="entry name" value="BTB_POZ_Kv"/>
    <property type="match status" value="1"/>
</dbReference>
<dbReference type="GO" id="GO:0005251">
    <property type="term" value="F:delayed rectifier potassium channel activity"/>
    <property type="evidence" value="ECO:0007669"/>
    <property type="project" value="TreeGrafter"/>
</dbReference>
<dbReference type="InterPro" id="IPR003131">
    <property type="entry name" value="T1-type_BTB"/>
</dbReference>
<dbReference type="InterPro" id="IPR011333">
    <property type="entry name" value="SKP1/BTB/POZ_sf"/>
</dbReference>